<comment type="caution">
    <text evidence="2">The sequence shown here is derived from an EMBL/GenBank/DDBJ whole genome shotgun (WGS) entry which is preliminary data.</text>
</comment>
<protein>
    <submittedName>
        <fullName evidence="2">Uncharacterized protein</fullName>
    </submittedName>
</protein>
<reference evidence="2 3" key="1">
    <citation type="journal article" date="2020" name="IScience">
        <title>Genome Sequencing of the Endangered Kingdonia uniflora (Circaeasteraceae, Ranunculales) Reveals Potential Mechanisms of Evolutionary Specialization.</title>
        <authorList>
            <person name="Sun Y."/>
            <person name="Deng T."/>
            <person name="Zhang A."/>
            <person name="Moore M.J."/>
            <person name="Landis J.B."/>
            <person name="Lin N."/>
            <person name="Zhang H."/>
            <person name="Zhang X."/>
            <person name="Huang J."/>
            <person name="Zhang X."/>
            <person name="Sun H."/>
            <person name="Wang H."/>
        </authorList>
    </citation>
    <scope>NUCLEOTIDE SEQUENCE [LARGE SCALE GENOMIC DNA]</scope>
    <source>
        <strain evidence="2">TB1705</strain>
        <tissue evidence="2">Leaf</tissue>
    </source>
</reference>
<feature type="region of interest" description="Disordered" evidence="1">
    <location>
        <begin position="56"/>
        <end position="75"/>
    </location>
</feature>
<dbReference type="EMBL" id="JACGCM010001237">
    <property type="protein sequence ID" value="KAF6158131.1"/>
    <property type="molecule type" value="Genomic_DNA"/>
</dbReference>
<proteinExistence type="predicted"/>
<evidence type="ECO:0000256" key="1">
    <source>
        <dbReference type="SAM" id="MobiDB-lite"/>
    </source>
</evidence>
<organism evidence="2 3">
    <name type="scientific">Kingdonia uniflora</name>
    <dbReference type="NCBI Taxonomy" id="39325"/>
    <lineage>
        <taxon>Eukaryota</taxon>
        <taxon>Viridiplantae</taxon>
        <taxon>Streptophyta</taxon>
        <taxon>Embryophyta</taxon>
        <taxon>Tracheophyta</taxon>
        <taxon>Spermatophyta</taxon>
        <taxon>Magnoliopsida</taxon>
        <taxon>Ranunculales</taxon>
        <taxon>Circaeasteraceae</taxon>
        <taxon>Kingdonia</taxon>
    </lineage>
</organism>
<accession>A0A7J7MT93</accession>
<dbReference type="Proteomes" id="UP000541444">
    <property type="component" value="Unassembled WGS sequence"/>
</dbReference>
<dbReference type="AlphaFoldDB" id="A0A7J7MT93"/>
<keyword evidence="3" id="KW-1185">Reference proteome</keyword>
<gene>
    <name evidence="2" type="ORF">GIB67_014925</name>
</gene>
<name>A0A7J7MT93_9MAGN</name>
<evidence type="ECO:0000313" key="3">
    <source>
        <dbReference type="Proteomes" id="UP000541444"/>
    </source>
</evidence>
<evidence type="ECO:0000313" key="2">
    <source>
        <dbReference type="EMBL" id="KAF6158131.1"/>
    </source>
</evidence>
<sequence>MDHSTETTFKWLGFAALDNYHCNLFSHQIIAPSLALSAATCSSLMSRMHKGYEESASISMVPPHSRRRLDSTGIS</sequence>